<dbReference type="Gene3D" id="3.10.20.370">
    <property type="match status" value="1"/>
</dbReference>
<dbReference type="InterPro" id="IPR051320">
    <property type="entry name" value="Viral_Replic_Matur_Polypro"/>
</dbReference>
<dbReference type="EMBL" id="QCYY01000591">
    <property type="protein sequence ID" value="ROT84118.1"/>
    <property type="molecule type" value="Genomic_DNA"/>
</dbReference>
<dbReference type="InterPro" id="IPR043128">
    <property type="entry name" value="Rev_trsase/Diguanyl_cyclase"/>
</dbReference>
<dbReference type="OrthoDB" id="6380665at2759"/>
<keyword evidence="3" id="KW-0540">Nuclease</keyword>
<evidence type="ECO:0000256" key="2">
    <source>
        <dbReference type="ARBA" id="ARBA00022695"/>
    </source>
</evidence>
<dbReference type="Gene3D" id="3.30.70.270">
    <property type="match status" value="1"/>
</dbReference>
<evidence type="ECO:0000256" key="1">
    <source>
        <dbReference type="ARBA" id="ARBA00012493"/>
    </source>
</evidence>
<keyword evidence="2" id="KW-0808">Transferase</keyword>
<keyword evidence="4" id="KW-0255">Endonuclease</keyword>
<dbReference type="AlphaFoldDB" id="A0A423U5Z8"/>
<reference evidence="8 9" key="2">
    <citation type="submission" date="2019-01" db="EMBL/GenBank/DDBJ databases">
        <title>The decoding of complex shrimp genome reveals the adaptation for benthos swimmer, frequently molting mechanism and breeding impact on genome.</title>
        <authorList>
            <person name="Sun Y."/>
            <person name="Gao Y."/>
            <person name="Yu Y."/>
        </authorList>
    </citation>
    <scope>NUCLEOTIDE SEQUENCE [LARGE SCALE GENOMIC DNA]</scope>
    <source>
        <tissue evidence="8">Muscle</tissue>
    </source>
</reference>
<dbReference type="FunFam" id="3.10.20.370:FF:000001">
    <property type="entry name" value="Retrovirus-related Pol polyprotein from transposon 17.6-like protein"/>
    <property type="match status" value="1"/>
</dbReference>
<proteinExistence type="predicted"/>
<comment type="caution">
    <text evidence="8">The sequence shown here is derived from an EMBL/GenBank/DDBJ whole genome shotgun (WGS) entry which is preliminary data.</text>
</comment>
<dbReference type="InterPro" id="IPR000477">
    <property type="entry name" value="RT_dom"/>
</dbReference>
<keyword evidence="9" id="KW-1185">Reference proteome</keyword>
<keyword evidence="4" id="KW-0378">Hydrolase</keyword>
<dbReference type="STRING" id="6689.A0A423U5Z8"/>
<dbReference type="Pfam" id="PF17919">
    <property type="entry name" value="RT_RNaseH_2"/>
    <property type="match status" value="1"/>
</dbReference>
<evidence type="ECO:0000313" key="8">
    <source>
        <dbReference type="EMBL" id="ROT84118.1"/>
    </source>
</evidence>
<dbReference type="SUPFAM" id="SSF56672">
    <property type="entry name" value="DNA/RNA polymerases"/>
    <property type="match status" value="1"/>
</dbReference>
<dbReference type="InterPro" id="IPR041577">
    <property type="entry name" value="RT_RNaseH_2"/>
</dbReference>
<evidence type="ECO:0000259" key="7">
    <source>
        <dbReference type="Pfam" id="PF17919"/>
    </source>
</evidence>
<organism evidence="8 9">
    <name type="scientific">Penaeus vannamei</name>
    <name type="common">Whiteleg shrimp</name>
    <name type="synonym">Litopenaeus vannamei</name>
    <dbReference type="NCBI Taxonomy" id="6689"/>
    <lineage>
        <taxon>Eukaryota</taxon>
        <taxon>Metazoa</taxon>
        <taxon>Ecdysozoa</taxon>
        <taxon>Arthropoda</taxon>
        <taxon>Crustacea</taxon>
        <taxon>Multicrustacea</taxon>
        <taxon>Malacostraca</taxon>
        <taxon>Eumalacostraca</taxon>
        <taxon>Eucarida</taxon>
        <taxon>Decapoda</taxon>
        <taxon>Dendrobranchiata</taxon>
        <taxon>Penaeoidea</taxon>
        <taxon>Penaeidae</taxon>
        <taxon>Penaeus</taxon>
    </lineage>
</organism>
<dbReference type="FunFam" id="3.30.70.270:FF:000020">
    <property type="entry name" value="Transposon Tf2-6 polyprotein-like Protein"/>
    <property type="match status" value="1"/>
</dbReference>
<dbReference type="PANTHER" id="PTHR33064:SF37">
    <property type="entry name" value="RIBONUCLEASE H"/>
    <property type="match status" value="1"/>
</dbReference>
<evidence type="ECO:0000259" key="6">
    <source>
        <dbReference type="Pfam" id="PF00078"/>
    </source>
</evidence>
<dbReference type="GO" id="GO:0003964">
    <property type="term" value="F:RNA-directed DNA polymerase activity"/>
    <property type="evidence" value="ECO:0007669"/>
    <property type="project" value="UniProtKB-KW"/>
</dbReference>
<accession>A0A423U5Z8</accession>
<dbReference type="Pfam" id="PF00078">
    <property type="entry name" value="RVT_1"/>
    <property type="match status" value="1"/>
</dbReference>
<protein>
    <recommendedName>
        <fullName evidence="1">RNA-directed DNA polymerase</fullName>
        <ecNumber evidence="1">2.7.7.49</ecNumber>
    </recommendedName>
</protein>
<keyword evidence="2" id="KW-0548">Nucleotidyltransferase</keyword>
<dbReference type="InterPro" id="IPR043502">
    <property type="entry name" value="DNA/RNA_pol_sf"/>
</dbReference>
<keyword evidence="5" id="KW-0695">RNA-directed DNA polymerase</keyword>
<feature type="domain" description="Reverse transcriptase" evidence="6">
    <location>
        <begin position="55"/>
        <end position="136"/>
    </location>
</feature>
<evidence type="ECO:0000256" key="4">
    <source>
        <dbReference type="ARBA" id="ARBA00022759"/>
    </source>
</evidence>
<evidence type="ECO:0000256" key="5">
    <source>
        <dbReference type="ARBA" id="ARBA00022918"/>
    </source>
</evidence>
<evidence type="ECO:0000256" key="3">
    <source>
        <dbReference type="ARBA" id="ARBA00022722"/>
    </source>
</evidence>
<dbReference type="EC" id="2.7.7.49" evidence="1"/>
<sequence>MVEHSITLEPGAKPVYIPAYKIPHSRRQILIEYVMLQQGLIQPSISPWSAPMLLVPKRQHGFRPVCDFRRLNKVTVPSPFPIPNLRQLLQDIGGDSKIFSSIDLAKGFLQVPLAEDSRPYTAFSTHVKSFLGLAGFYRPFIKDYGRIAAPLTYLLKKDVPWRWDEEQVKAFTKLKNCLSLAPVLAFPKFDLPFILHTDASNVGLGAVLMQEHKGNLRPVGFASRVLTSAEKNYSVTDREMLAIVWALKYSEIYTRGTRSWSTRTTCRSHRSIMIRGRRARYQDIPGRFRCDIRVYSGPRKCRRRHAVTRANRNFAPFEAGRRCRFPPFI</sequence>
<dbReference type="PANTHER" id="PTHR33064">
    <property type="entry name" value="POL PROTEIN"/>
    <property type="match status" value="1"/>
</dbReference>
<dbReference type="Gene3D" id="3.10.10.10">
    <property type="entry name" value="HIV Type 1 Reverse Transcriptase, subunit A, domain 1"/>
    <property type="match status" value="1"/>
</dbReference>
<name>A0A423U5Z8_PENVA</name>
<gene>
    <name evidence="8" type="ORF">C7M84_022694</name>
</gene>
<evidence type="ECO:0000313" key="9">
    <source>
        <dbReference type="Proteomes" id="UP000283509"/>
    </source>
</evidence>
<dbReference type="CDD" id="cd01647">
    <property type="entry name" value="RT_LTR"/>
    <property type="match status" value="1"/>
</dbReference>
<feature type="domain" description="Reverse transcriptase/retrotransposon-derived protein RNase H-like" evidence="7">
    <location>
        <begin position="163"/>
        <end position="257"/>
    </location>
</feature>
<reference evidence="8 9" key="1">
    <citation type="submission" date="2018-04" db="EMBL/GenBank/DDBJ databases">
        <authorList>
            <person name="Zhang X."/>
            <person name="Yuan J."/>
            <person name="Li F."/>
            <person name="Xiang J."/>
        </authorList>
    </citation>
    <scope>NUCLEOTIDE SEQUENCE [LARGE SCALE GENOMIC DNA]</scope>
    <source>
        <tissue evidence="8">Muscle</tissue>
    </source>
</reference>
<dbReference type="GO" id="GO:0004519">
    <property type="term" value="F:endonuclease activity"/>
    <property type="evidence" value="ECO:0007669"/>
    <property type="project" value="UniProtKB-KW"/>
</dbReference>
<dbReference type="Proteomes" id="UP000283509">
    <property type="component" value="Unassembled WGS sequence"/>
</dbReference>